<evidence type="ECO:0000313" key="2">
    <source>
        <dbReference type="EMBL" id="EPS33562.1"/>
    </source>
</evidence>
<dbReference type="GO" id="GO:0000172">
    <property type="term" value="C:ribonuclease MRP complex"/>
    <property type="evidence" value="ECO:0007669"/>
    <property type="project" value="TreeGrafter"/>
</dbReference>
<dbReference type="Proteomes" id="UP000019376">
    <property type="component" value="Unassembled WGS sequence"/>
</dbReference>
<dbReference type="eggNOG" id="ENOG502S4BQ">
    <property type="taxonomic scope" value="Eukaryota"/>
</dbReference>
<dbReference type="PANTHER" id="PTHR15396">
    <property type="entry name" value="RIBONUCLEASE P PROTEIN SUBUNIT P40"/>
    <property type="match status" value="1"/>
</dbReference>
<dbReference type="EMBL" id="KB644415">
    <property type="protein sequence ID" value="EPS33562.1"/>
    <property type="molecule type" value="Genomic_DNA"/>
</dbReference>
<feature type="region of interest" description="Disordered" evidence="1">
    <location>
        <begin position="457"/>
        <end position="476"/>
    </location>
</feature>
<dbReference type="AlphaFoldDB" id="S8BER6"/>
<dbReference type="Pfam" id="PF08584">
    <property type="entry name" value="Ribonuc_P_40"/>
    <property type="match status" value="1"/>
</dbReference>
<reference evidence="2 3" key="1">
    <citation type="journal article" date="2013" name="PLoS ONE">
        <title>Genomic and secretomic analyses reveal unique features of the lignocellulolytic enzyme system of Penicillium decumbens.</title>
        <authorList>
            <person name="Liu G."/>
            <person name="Zhang L."/>
            <person name="Wei X."/>
            <person name="Zou G."/>
            <person name="Qin Y."/>
            <person name="Ma L."/>
            <person name="Li J."/>
            <person name="Zheng H."/>
            <person name="Wang S."/>
            <person name="Wang C."/>
            <person name="Xun L."/>
            <person name="Zhao G.-P."/>
            <person name="Zhou Z."/>
            <person name="Qu Y."/>
        </authorList>
    </citation>
    <scope>NUCLEOTIDE SEQUENCE [LARGE SCALE GENOMIC DNA]</scope>
    <source>
        <strain evidence="3">114-2 / CGMCC 5302</strain>
    </source>
</reference>
<dbReference type="HOGENOM" id="CLU_463879_0_0_1"/>
<accession>S8BER6</accession>
<dbReference type="GO" id="GO:0030681">
    <property type="term" value="C:multimeric ribonuclease P complex"/>
    <property type="evidence" value="ECO:0007669"/>
    <property type="project" value="TreeGrafter"/>
</dbReference>
<dbReference type="PhylomeDB" id="S8BER6"/>
<gene>
    <name evidence="2" type="ORF">PDE_08524</name>
</gene>
<sequence length="588" mass="65248">MFDFSDDASHREKCYTTISQLPRFVDPNQVPRKRSPFSTILNHAFVHTVEVILEEDMYAEIQTSLGKLDKPRSARVFMSPSDLLEHEFFNTYIKTGNVMMISEGQAGSDTLFTLNDGILRIELGREKFERVGLSGKPVRSGGRKHTKERFLIELNLRLPSMLHGKKGFDRIVWAFKNVLDRSVAWLFCDLDSISSPQASNPIEKQSPQWITPEMAKTSLNRVSMPPLEGLVSSQMAEDEMQQNCGALSEWIGLTQMRSPRISADDQIDPYLSRYEVPGTEVCKTVDLVSLKWHGLIPAKWILDLYACLLSNGPKASHGSDLNSKLLSSWFVLAASTLRTQAVEGKDGFTIVTAPSITLQASSGEGMSRLSSEADENPPLEAQNRNAAQSACYNSHFYLFLACRAQLVVMSSSFLSSQPVFEDQEPWALFEAFKTIDHHRPQAKHNQDDEYSHPLEASSTVQWGGPASAQRVTPTLPVPSDAEASLLHLPEAPTASEFVNLTGVTASVTPYMSPPPAVPAPSVPRRKPQPVPKTTVQGSRVQKAVSKKTPRREKPPVSQKITWDSFLQPVVPEGVVANPGNHGRWEIDN</sequence>
<dbReference type="GO" id="GO:0000447">
    <property type="term" value="P:endonucleolytic cleavage in ITS1 to separate SSU-rRNA from 5.8S rRNA and LSU-rRNA from tricistronic rRNA transcript (SSU-rRNA, 5.8S rRNA, LSU-rRNA)"/>
    <property type="evidence" value="ECO:0007669"/>
    <property type="project" value="TreeGrafter"/>
</dbReference>
<dbReference type="STRING" id="933388.S8BER6"/>
<dbReference type="GO" id="GO:0004526">
    <property type="term" value="F:ribonuclease P activity"/>
    <property type="evidence" value="ECO:0007669"/>
    <property type="project" value="TreeGrafter"/>
</dbReference>
<dbReference type="PANTHER" id="PTHR15396:SF1">
    <property type="entry name" value="RIBONUCLEASE P PROTEIN SUBUNIT P40"/>
    <property type="match status" value="1"/>
</dbReference>
<proteinExistence type="predicted"/>
<feature type="compositionally biased region" description="Pro residues" evidence="1">
    <location>
        <begin position="511"/>
        <end position="521"/>
    </location>
</feature>
<evidence type="ECO:0000313" key="3">
    <source>
        <dbReference type="Proteomes" id="UP000019376"/>
    </source>
</evidence>
<keyword evidence="3" id="KW-1185">Reference proteome</keyword>
<feature type="region of interest" description="Disordered" evidence="1">
    <location>
        <begin position="510"/>
        <end position="559"/>
    </location>
</feature>
<dbReference type="InterPro" id="IPR013893">
    <property type="entry name" value="RNase_P_Rpp40"/>
</dbReference>
<dbReference type="GO" id="GO:0000171">
    <property type="term" value="F:ribonuclease MRP activity"/>
    <property type="evidence" value="ECO:0007669"/>
    <property type="project" value="TreeGrafter"/>
</dbReference>
<protein>
    <submittedName>
        <fullName evidence="2">Uncharacterized protein</fullName>
    </submittedName>
</protein>
<organism evidence="2 3">
    <name type="scientific">Penicillium oxalicum (strain 114-2 / CGMCC 5302)</name>
    <name type="common">Penicillium decumbens</name>
    <dbReference type="NCBI Taxonomy" id="933388"/>
    <lineage>
        <taxon>Eukaryota</taxon>
        <taxon>Fungi</taxon>
        <taxon>Dikarya</taxon>
        <taxon>Ascomycota</taxon>
        <taxon>Pezizomycotina</taxon>
        <taxon>Eurotiomycetes</taxon>
        <taxon>Eurotiomycetidae</taxon>
        <taxon>Eurotiales</taxon>
        <taxon>Aspergillaceae</taxon>
        <taxon>Penicillium</taxon>
    </lineage>
</organism>
<dbReference type="GO" id="GO:0001682">
    <property type="term" value="P:tRNA 5'-leader removal"/>
    <property type="evidence" value="ECO:0007669"/>
    <property type="project" value="InterPro"/>
</dbReference>
<evidence type="ECO:0000256" key="1">
    <source>
        <dbReference type="SAM" id="MobiDB-lite"/>
    </source>
</evidence>
<name>S8BER6_PENO1</name>
<dbReference type="OrthoDB" id="63112at2759"/>